<protein>
    <submittedName>
        <fullName evidence="8">NlpC/P60 family protein</fullName>
    </submittedName>
</protein>
<dbReference type="PANTHER" id="PTHR47053:SF1">
    <property type="entry name" value="MUREIN DD-ENDOPEPTIDASE MEPH-RELATED"/>
    <property type="match status" value="1"/>
</dbReference>
<dbReference type="Gene3D" id="2.30.30.40">
    <property type="entry name" value="SH3 Domains"/>
    <property type="match status" value="1"/>
</dbReference>
<reference evidence="8 9" key="1">
    <citation type="submission" date="2019-05" db="EMBL/GenBank/DDBJ databases">
        <authorList>
            <person name="Chen C."/>
        </authorList>
    </citation>
    <scope>NUCLEOTIDE SEQUENCE [LARGE SCALE GENOMIC DNA]</scope>
    <source>
        <strain evidence="8 9">HB172198</strain>
    </source>
</reference>
<evidence type="ECO:0000256" key="5">
    <source>
        <dbReference type="SAM" id="SignalP"/>
    </source>
</evidence>
<dbReference type="Pfam" id="PF08239">
    <property type="entry name" value="SH3_3"/>
    <property type="match status" value="1"/>
</dbReference>
<dbReference type="Gene3D" id="3.90.1720.10">
    <property type="entry name" value="endopeptidase domain like (from Nostoc punctiforme)"/>
    <property type="match status" value="1"/>
</dbReference>
<evidence type="ECO:0000256" key="1">
    <source>
        <dbReference type="ARBA" id="ARBA00007074"/>
    </source>
</evidence>
<dbReference type="InterPro" id="IPR051202">
    <property type="entry name" value="Peptidase_C40"/>
</dbReference>
<dbReference type="EMBL" id="CP040396">
    <property type="protein sequence ID" value="QCT01331.1"/>
    <property type="molecule type" value="Genomic_DNA"/>
</dbReference>
<feature type="chain" id="PRO_5038862341" evidence="5">
    <location>
        <begin position="32"/>
        <end position="256"/>
    </location>
</feature>
<dbReference type="GO" id="GO:0006508">
    <property type="term" value="P:proteolysis"/>
    <property type="evidence" value="ECO:0007669"/>
    <property type="project" value="UniProtKB-KW"/>
</dbReference>
<evidence type="ECO:0000256" key="3">
    <source>
        <dbReference type="ARBA" id="ARBA00022801"/>
    </source>
</evidence>
<dbReference type="PROSITE" id="PS51781">
    <property type="entry name" value="SH3B"/>
    <property type="match status" value="1"/>
</dbReference>
<dbReference type="KEGG" id="palo:E6C60_0608"/>
<dbReference type="PANTHER" id="PTHR47053">
    <property type="entry name" value="MUREIN DD-ENDOPEPTIDASE MEPH-RELATED"/>
    <property type="match status" value="1"/>
</dbReference>
<evidence type="ECO:0000313" key="8">
    <source>
        <dbReference type="EMBL" id="QCT01331.1"/>
    </source>
</evidence>
<dbReference type="SUPFAM" id="SSF54001">
    <property type="entry name" value="Cysteine proteinases"/>
    <property type="match status" value="1"/>
</dbReference>
<name>A0A4P8XJ22_9BACL</name>
<evidence type="ECO:0000256" key="2">
    <source>
        <dbReference type="ARBA" id="ARBA00022670"/>
    </source>
</evidence>
<dbReference type="Pfam" id="PF00877">
    <property type="entry name" value="NLPC_P60"/>
    <property type="match status" value="1"/>
</dbReference>
<accession>A0A4P8XJ22</accession>
<feature type="domain" description="NlpC/P60" evidence="7">
    <location>
        <begin position="112"/>
        <end position="256"/>
    </location>
</feature>
<dbReference type="InterPro" id="IPR003646">
    <property type="entry name" value="SH3-like_bac-type"/>
</dbReference>
<dbReference type="RefSeq" id="WP_233281116.1">
    <property type="nucleotide sequence ID" value="NZ_CP040396.1"/>
</dbReference>
<proteinExistence type="inferred from homology"/>
<dbReference type="InterPro" id="IPR038765">
    <property type="entry name" value="Papain-like_cys_pep_sf"/>
</dbReference>
<sequence>MNLNMMNNSSKPWKKICTSALLSVAIAGAFAFGPAQQAAAAASAEASGNVYLRSTPSSGGKVVDKIYKGDDVSILAQSGDWYRIRTGDGTTGYASTKYIEAANTSVKGVSSSSSVEKVIQSGMKYLGTPYEYGSSRSTTTTFDCSDLMRQIFMEGADLKLPSDSRSQGAYIQEKGAAVYSTSQLKRGDLVFFMSYRGSSASAYAGVNKSSQRITHVAMYLGDGKLLHTYSSQAGGVMVDDFDGSWKYRFLFGGSPL</sequence>
<feature type="signal peptide" evidence="5">
    <location>
        <begin position="1"/>
        <end position="31"/>
    </location>
</feature>
<keyword evidence="5" id="KW-0732">Signal</keyword>
<dbReference type="GO" id="GO:0008234">
    <property type="term" value="F:cysteine-type peptidase activity"/>
    <property type="evidence" value="ECO:0007669"/>
    <property type="project" value="UniProtKB-KW"/>
</dbReference>
<gene>
    <name evidence="8" type="ORF">E6C60_0608</name>
</gene>
<dbReference type="InterPro" id="IPR000064">
    <property type="entry name" value="NLP_P60_dom"/>
</dbReference>
<keyword evidence="4" id="KW-0788">Thiol protease</keyword>
<keyword evidence="9" id="KW-1185">Reference proteome</keyword>
<evidence type="ECO:0000259" key="6">
    <source>
        <dbReference type="PROSITE" id="PS51781"/>
    </source>
</evidence>
<dbReference type="SMART" id="SM00287">
    <property type="entry name" value="SH3b"/>
    <property type="match status" value="1"/>
</dbReference>
<dbReference type="Proteomes" id="UP000300879">
    <property type="component" value="Chromosome"/>
</dbReference>
<dbReference type="PROSITE" id="PS51935">
    <property type="entry name" value="NLPC_P60"/>
    <property type="match status" value="1"/>
</dbReference>
<dbReference type="AlphaFoldDB" id="A0A4P8XJ22"/>
<feature type="domain" description="SH3b" evidence="6">
    <location>
        <begin position="39"/>
        <end position="103"/>
    </location>
</feature>
<comment type="similarity">
    <text evidence="1">Belongs to the peptidase C40 family.</text>
</comment>
<keyword evidence="3" id="KW-0378">Hydrolase</keyword>
<evidence type="ECO:0000259" key="7">
    <source>
        <dbReference type="PROSITE" id="PS51935"/>
    </source>
</evidence>
<organism evidence="8 9">
    <name type="scientific">Paenibacillus algicola</name>
    <dbReference type="NCBI Taxonomy" id="2565926"/>
    <lineage>
        <taxon>Bacteria</taxon>
        <taxon>Bacillati</taxon>
        <taxon>Bacillota</taxon>
        <taxon>Bacilli</taxon>
        <taxon>Bacillales</taxon>
        <taxon>Paenibacillaceae</taxon>
        <taxon>Paenibacillus</taxon>
    </lineage>
</organism>
<evidence type="ECO:0000313" key="9">
    <source>
        <dbReference type="Proteomes" id="UP000300879"/>
    </source>
</evidence>
<evidence type="ECO:0000256" key="4">
    <source>
        <dbReference type="ARBA" id="ARBA00022807"/>
    </source>
</evidence>
<keyword evidence="2" id="KW-0645">Protease</keyword>